<dbReference type="PANTHER" id="PTHR33711:SF7">
    <property type="entry name" value="INTRADIOL RING-CLEAVAGE DIOXYGENASES DOMAIN-CONTAINING PROTEIN-RELATED"/>
    <property type="match status" value="1"/>
</dbReference>
<evidence type="ECO:0000256" key="6">
    <source>
        <dbReference type="ARBA" id="ARBA00023004"/>
    </source>
</evidence>
<dbReference type="InterPro" id="IPR000627">
    <property type="entry name" value="Intradiol_dOase_C"/>
</dbReference>
<dbReference type="Gene3D" id="2.60.130.10">
    <property type="entry name" value="Aromatic compound dioxygenase"/>
    <property type="match status" value="1"/>
</dbReference>
<name>A0A420KBL7_9BURK</name>
<proteinExistence type="inferred from homology"/>
<evidence type="ECO:0000256" key="4">
    <source>
        <dbReference type="ARBA" id="ARBA00022964"/>
    </source>
</evidence>
<evidence type="ECO:0000256" key="2">
    <source>
        <dbReference type="ARBA" id="ARBA00007825"/>
    </source>
</evidence>
<dbReference type="SUPFAM" id="SSF49482">
    <property type="entry name" value="Aromatic compound dioxygenase"/>
    <property type="match status" value="1"/>
</dbReference>
<keyword evidence="3" id="KW-0479">Metal-binding</keyword>
<keyword evidence="6" id="KW-0408">Iron</keyword>
<dbReference type="GO" id="GO:0008199">
    <property type="term" value="F:ferric iron binding"/>
    <property type="evidence" value="ECO:0007669"/>
    <property type="project" value="InterPro"/>
</dbReference>
<evidence type="ECO:0000313" key="9">
    <source>
        <dbReference type="EMBL" id="RKJ96595.1"/>
    </source>
</evidence>
<evidence type="ECO:0000256" key="5">
    <source>
        <dbReference type="ARBA" id="ARBA00023002"/>
    </source>
</evidence>
<dbReference type="AlphaFoldDB" id="A0A420KBL7"/>
<dbReference type="Pfam" id="PF04444">
    <property type="entry name" value="Dioxygenase_N"/>
    <property type="match status" value="1"/>
</dbReference>
<accession>A0A420KBL7</accession>
<comment type="cofactor">
    <cofactor evidence="1">
        <name>Fe(3+)</name>
        <dbReference type="ChEBI" id="CHEBI:29034"/>
    </cofactor>
</comment>
<dbReference type="Proteomes" id="UP000216225">
    <property type="component" value="Unassembled WGS sequence"/>
</dbReference>
<evidence type="ECO:0000259" key="8">
    <source>
        <dbReference type="Pfam" id="PF04444"/>
    </source>
</evidence>
<dbReference type="InterPro" id="IPR039390">
    <property type="entry name" value="1_2-HQD/HQD"/>
</dbReference>
<feature type="domain" description="Catechol dioxygenase N-terminal" evidence="8">
    <location>
        <begin position="23"/>
        <end position="90"/>
    </location>
</feature>
<gene>
    <name evidence="9" type="ORF">CE154_011255</name>
</gene>
<keyword evidence="4 9" id="KW-0223">Dioxygenase</keyword>
<protein>
    <submittedName>
        <fullName evidence="9">Hydroxyquinol 1,2-dioxygenase</fullName>
    </submittedName>
</protein>
<evidence type="ECO:0000259" key="7">
    <source>
        <dbReference type="Pfam" id="PF00775"/>
    </source>
</evidence>
<comment type="caution">
    <text evidence="9">The sequence shown here is derived from an EMBL/GenBank/DDBJ whole genome shotgun (WGS) entry which is preliminary data.</text>
</comment>
<dbReference type="RefSeq" id="WP_094438157.1">
    <property type="nucleotide sequence ID" value="NZ_AP024172.1"/>
</dbReference>
<evidence type="ECO:0000256" key="1">
    <source>
        <dbReference type="ARBA" id="ARBA00001965"/>
    </source>
</evidence>
<dbReference type="GO" id="GO:0009712">
    <property type="term" value="P:catechol-containing compound metabolic process"/>
    <property type="evidence" value="ECO:0007669"/>
    <property type="project" value="InterPro"/>
</dbReference>
<dbReference type="PANTHER" id="PTHR33711">
    <property type="entry name" value="DIOXYGENASE, PUTATIVE (AFU_ORTHOLOGUE AFUA_2G02910)-RELATED"/>
    <property type="match status" value="1"/>
</dbReference>
<dbReference type="EMBL" id="NKDB02000002">
    <property type="protein sequence ID" value="RKJ96595.1"/>
    <property type="molecule type" value="Genomic_DNA"/>
</dbReference>
<dbReference type="GO" id="GO:0018576">
    <property type="term" value="F:catechol 1,2-dioxygenase activity"/>
    <property type="evidence" value="ECO:0007669"/>
    <property type="project" value="InterPro"/>
</dbReference>
<dbReference type="CDD" id="cd03461">
    <property type="entry name" value="1_2-HQD"/>
    <property type="match status" value="1"/>
</dbReference>
<dbReference type="InterPro" id="IPR007535">
    <property type="entry name" value="Catechol_dOase_N"/>
</dbReference>
<feature type="domain" description="Intradiol ring-cleavage dioxygenases" evidence="7">
    <location>
        <begin position="102"/>
        <end position="256"/>
    </location>
</feature>
<dbReference type="Pfam" id="PF00775">
    <property type="entry name" value="Dioxygenase_C"/>
    <property type="match status" value="1"/>
</dbReference>
<sequence>MRNIDHQSITAEVIARFQECTEPRLKYLLSELVQSLHDYARKVALTEQELMAAIGFLTATGQKCDDKRQEFILLSDVLGLSMLAVALNNKFPPPATEATVFGPFYVQGAPVYPLGANIVQGAPGEPLYVTATVTDLAGEPIANALVNTWQADSDGLYDVQRPGQPLQARGALRTDGQGRLYFKSIVPVPYPVPTDGPVGDILRASGRHPWRPAHIHFMIEAPGFRTLVTHIFRDGDPYLDSDVVFGVRSSLVAAMPYHPADEPPPFGPAAEQAFRTLDISFRLTSQ</sequence>
<dbReference type="InterPro" id="IPR015889">
    <property type="entry name" value="Intradiol_dOase_core"/>
</dbReference>
<organism evidence="9 10">
    <name type="scientific">Alicycliphilus denitrificans</name>
    <dbReference type="NCBI Taxonomy" id="179636"/>
    <lineage>
        <taxon>Bacteria</taxon>
        <taxon>Pseudomonadati</taxon>
        <taxon>Pseudomonadota</taxon>
        <taxon>Betaproteobacteria</taxon>
        <taxon>Burkholderiales</taxon>
        <taxon>Comamonadaceae</taxon>
        <taxon>Alicycliphilus</taxon>
    </lineage>
</organism>
<reference evidence="9 10" key="1">
    <citation type="submission" date="2018-09" db="EMBL/GenBank/DDBJ databases">
        <title>Genome comparison of Alicycliphilus sp. BQ1, a polyurethanolytic bacterium, with its closest phylogenetic relatives Alicycliphilus denitrificans BC and K601, unable to attack polyurethane.</title>
        <authorList>
            <person name="Loza-Tavera H."/>
            <person name="Lozano L."/>
            <person name="Cevallos M."/>
            <person name="Maya-Lucas O."/>
            <person name="Garcia-Mena J."/>
            <person name="Hernandez J."/>
        </authorList>
    </citation>
    <scope>NUCLEOTIDE SEQUENCE [LARGE SCALE GENOMIC DNA]</scope>
    <source>
        <strain evidence="9 10">BQ1</strain>
    </source>
</reference>
<evidence type="ECO:0000313" key="10">
    <source>
        <dbReference type="Proteomes" id="UP000216225"/>
    </source>
</evidence>
<dbReference type="InterPro" id="IPR050770">
    <property type="entry name" value="Intradiol_RC_Dioxygenase"/>
</dbReference>
<evidence type="ECO:0000256" key="3">
    <source>
        <dbReference type="ARBA" id="ARBA00022723"/>
    </source>
</evidence>
<keyword evidence="5" id="KW-0560">Oxidoreductase</keyword>
<comment type="similarity">
    <text evidence="2">Belongs to the intradiol ring-cleavage dioxygenase family.</text>
</comment>